<dbReference type="EMBL" id="CP140158">
    <property type="protein sequence ID" value="WQG84417.1"/>
    <property type="molecule type" value="Genomic_DNA"/>
</dbReference>
<dbReference type="RefSeq" id="WP_018624885.1">
    <property type="nucleotide sequence ID" value="NZ_CP140158.1"/>
</dbReference>
<dbReference type="Gene3D" id="3.40.50.300">
    <property type="entry name" value="P-loop containing nucleotide triphosphate hydrolases"/>
    <property type="match status" value="1"/>
</dbReference>
<dbReference type="PANTHER" id="PTHR37291">
    <property type="entry name" value="5-METHYLCYTOSINE-SPECIFIC RESTRICTION ENZYME B"/>
    <property type="match status" value="1"/>
</dbReference>
<feature type="domain" description="ATPase dynein-related AAA" evidence="1">
    <location>
        <begin position="434"/>
        <end position="512"/>
    </location>
</feature>
<protein>
    <submittedName>
        <fullName evidence="2">AAA family ATPase</fullName>
    </submittedName>
</protein>
<sequence length="725" mass="84246">MKTQEIHEQVLKIYLEHKDKNPEFTFSPRVKGERLYAGYWFQGNENYLFSAPFNRGDNHNMTKTIGYVLKLDNGQVAGAYIEVVFGHHLNLEIIDFYKKVLEYLSIKYEEGRYKYQKQIVGDWKAGLIEFLERDVASIRNIISEFDLEDDFIVPESTLQSRLKKIEDIKKRGLKELSNDSSEITQDSQSEVYGEIVDTSTKQQTANIILYGPPGTGKTYSTKFETLKIIEGQPETDLTREEVNQLFEDYIESGQVVFTTFHQSMSYEDFVEGIKPVIDPETDQMIYKVKNGLFKSLANQARENYIASNTKGIASKDLHIKKLIDSFTQHIESKLESGPIPLTEKVSVTDIDDESLRYRGDTWGGQKGNKISFSELEYMYRSGVETRQEVKRLKDISGLGNQHASYFIKALQLLKAYEKESFNPNIENNKNEELKQYVIIIDEINRGNVASIFGELITLIEPDKRYGSDESLSLVLPYSKERFSVPPNLHIIGTMNTADRSVEALDTALRRRFIFNELMTDYSLVKNDPYLEISSFILAHKNDDLNNKRVKEQWEDLIHWLNFTGDNKEILDFDKFRKDFSADEKLMDYRKDPDYQRLATDYFNNQGIDFDPIQLDKLLLTINKRLTYLLDRDHTIGHSFFMGINSLSKLKRVFKNQVIPQLKEYFYGDWSKIGMVLGNRFVKEDTEQLSWPAGFDSDNLFEDYQSLVINEIWTIGDFQSIYQIKA</sequence>
<evidence type="ECO:0000313" key="3">
    <source>
        <dbReference type="Proteomes" id="UP001324185"/>
    </source>
</evidence>
<reference evidence="2 3" key="1">
    <citation type="submission" date="2023-11" db="EMBL/GenBank/DDBJ databases">
        <title>MicrobeMod: A computational toolkit for identifying prokaryotic methylation and restriction-modification with nanopore sequencing.</title>
        <authorList>
            <person name="Crits-Christoph A."/>
            <person name="Kang S.C."/>
            <person name="Lee H."/>
            <person name="Ostrov N."/>
        </authorList>
    </citation>
    <scope>NUCLEOTIDE SEQUENCE [LARGE SCALE GENOMIC DNA]</scope>
    <source>
        <strain evidence="2 3">DSMZ 16071</strain>
    </source>
</reference>
<organism evidence="2 3">
    <name type="scientific">Kangiella aquimarina</name>
    <dbReference type="NCBI Taxonomy" id="261965"/>
    <lineage>
        <taxon>Bacteria</taxon>
        <taxon>Pseudomonadati</taxon>
        <taxon>Pseudomonadota</taxon>
        <taxon>Gammaproteobacteria</taxon>
        <taxon>Kangiellales</taxon>
        <taxon>Kangiellaceae</taxon>
        <taxon>Kangiella</taxon>
    </lineage>
</organism>
<dbReference type="Proteomes" id="UP001324185">
    <property type="component" value="Chromosome"/>
</dbReference>
<dbReference type="InterPro" id="IPR052934">
    <property type="entry name" value="Methyl-DNA_Rec/Restrict_Enz"/>
</dbReference>
<evidence type="ECO:0000259" key="1">
    <source>
        <dbReference type="Pfam" id="PF07728"/>
    </source>
</evidence>
<dbReference type="Pfam" id="PF07728">
    <property type="entry name" value="AAA_5"/>
    <property type="match status" value="1"/>
</dbReference>
<name>A0ABZ0X287_9GAMM</name>
<dbReference type="InterPro" id="IPR011704">
    <property type="entry name" value="ATPase_dyneun-rel_AAA"/>
</dbReference>
<evidence type="ECO:0000313" key="2">
    <source>
        <dbReference type="EMBL" id="WQG84417.1"/>
    </source>
</evidence>
<gene>
    <name evidence="2" type="ORF">SR900_08060</name>
</gene>
<dbReference type="SUPFAM" id="SSF52540">
    <property type="entry name" value="P-loop containing nucleoside triphosphate hydrolases"/>
    <property type="match status" value="1"/>
</dbReference>
<dbReference type="InterPro" id="IPR027417">
    <property type="entry name" value="P-loop_NTPase"/>
</dbReference>
<accession>A0ABZ0X287</accession>
<dbReference type="PANTHER" id="PTHR37291:SF1">
    <property type="entry name" value="TYPE IV METHYL-DIRECTED RESTRICTION ENZYME ECOKMCRB SUBUNIT"/>
    <property type="match status" value="1"/>
</dbReference>
<keyword evidence="3" id="KW-1185">Reference proteome</keyword>
<proteinExistence type="predicted"/>